<dbReference type="PANTHER" id="PTHR30572">
    <property type="entry name" value="MEMBRANE COMPONENT OF TRANSPORTER-RELATED"/>
    <property type="match status" value="1"/>
</dbReference>
<evidence type="ECO:0000256" key="5">
    <source>
        <dbReference type="ARBA" id="ARBA00023136"/>
    </source>
</evidence>
<dbReference type="OrthoDB" id="291541at2157"/>
<dbReference type="Pfam" id="PF02687">
    <property type="entry name" value="FtsX"/>
    <property type="match status" value="2"/>
</dbReference>
<evidence type="ECO:0000259" key="8">
    <source>
        <dbReference type="Pfam" id="PF02687"/>
    </source>
</evidence>
<dbReference type="Gene3D" id="2.60.40.10">
    <property type="entry name" value="Immunoglobulins"/>
    <property type="match status" value="1"/>
</dbReference>
<dbReference type="HOGENOM" id="CLU_300091_0_0_2"/>
<dbReference type="Proteomes" id="UP000000390">
    <property type="component" value="Chromosome"/>
</dbReference>
<evidence type="ECO:0000313" key="9">
    <source>
        <dbReference type="EMBL" id="ADJ13941.1"/>
    </source>
</evidence>
<keyword evidence="12" id="KW-1185">Reference proteome</keyword>
<dbReference type="STRING" id="795797.HacjB3_02740"/>
<dbReference type="GO" id="GO:0005886">
    <property type="term" value="C:plasma membrane"/>
    <property type="evidence" value="ECO:0007669"/>
    <property type="project" value="UniProtKB-SubCell"/>
</dbReference>
<dbReference type="AlphaFoldDB" id="D8J6R4"/>
<comment type="subcellular location">
    <subcellularLocation>
        <location evidence="1">Cell membrane</location>
        <topology evidence="1">Multi-pass membrane protein</topology>
    </subcellularLocation>
</comment>
<keyword evidence="2" id="KW-1003">Cell membrane</keyword>
<keyword evidence="5 7" id="KW-0472">Membrane</keyword>
<dbReference type="PANTHER" id="PTHR30572:SF4">
    <property type="entry name" value="ABC TRANSPORTER PERMEASE YTRF"/>
    <property type="match status" value="1"/>
</dbReference>
<evidence type="ECO:0000256" key="1">
    <source>
        <dbReference type="ARBA" id="ARBA00004651"/>
    </source>
</evidence>
<protein>
    <recommendedName>
        <fullName evidence="8">ABC3 transporter permease C-terminal domain-containing protein</fullName>
    </recommendedName>
</protein>
<feature type="transmembrane region" description="Helical" evidence="7">
    <location>
        <begin position="347"/>
        <end position="368"/>
    </location>
</feature>
<proteinExistence type="inferred from homology"/>
<feature type="transmembrane region" description="Helical" evidence="7">
    <location>
        <begin position="188"/>
        <end position="210"/>
    </location>
</feature>
<dbReference type="eggNOG" id="arCOG03256">
    <property type="taxonomic scope" value="Archaea"/>
</dbReference>
<evidence type="ECO:0000313" key="12">
    <source>
        <dbReference type="Proteomes" id="UP000011645"/>
    </source>
</evidence>
<dbReference type="InterPro" id="IPR050250">
    <property type="entry name" value="Macrolide_Exporter_MacB"/>
</dbReference>
<gene>
    <name evidence="9" type="ordered locus">HacjB3_02740</name>
    <name evidence="10" type="ORF">C497_16577</name>
</gene>
<evidence type="ECO:0000256" key="4">
    <source>
        <dbReference type="ARBA" id="ARBA00022989"/>
    </source>
</evidence>
<feature type="transmembrane region" description="Helical" evidence="7">
    <location>
        <begin position="888"/>
        <end position="910"/>
    </location>
</feature>
<feature type="transmembrane region" description="Helical" evidence="7">
    <location>
        <begin position="243"/>
        <end position="274"/>
    </location>
</feature>
<dbReference type="PATRIC" id="fig|795797.18.peg.554"/>
<sequence>MSYHRILIRRWSQRDRLAIVMVALTVAFLTGSTLLIVAASAQPIGLADELRSSGTATVTEDAPEDALTLPIATATREDGTDVTVIGIPANAPSSWNVPSPPDSGFLHGEGNATTIQLEGTDGSVAAAVESQDERYLFPPNWYITTPETVAELGTTETLVLTDSGNQVPTIGVPLRAALGFFLTGQSQLLSLMGAVVSGGAVLVAVTVYSVTRMSVRDRLATIRTARSTGATPRTILGTFALRAAILTTVGVLLGYALGVILPNAVLSAAIYLGFPAALDLGATTQALFILIPAYLGLILIGAVAGAVAAWSAVRDLPAQLSTAIEGRNQSGLVLLDWRTFVPATATLSVFMSVLFVISALTLTAAPVATTTGSTISEPGTAHPLNSQVPMEYTNALQADGVNASAEVMGFAVVDGQPFLTRGVEYESFASVTDAELKEGRMHTSPNEAIVGASLARSLDVEIGETLVLGGSVEEGVSRVTVVGVYTAPGAHEDQLLLSLPTAQHLAGLSNDEVNLIRTDEAIEGSEASSSVTVLDISAPERAVANDTVDVDVTLRNHGTTERSHTVTASLEDEQTEQEVTLGGGEQQTVQLSLPTAGPGDRAIEVNGEASQSITIVDPETPRLRGIPAEAPPGSEPLVEVQTVTNESLANTAVAIDDTTVETDSDGRVRLPVGSTGTREVRVATENGTATAPIEVTADADREPVVSTDVVPKSTTALTAPEVRTTVYNPWNEPIETSIRIIGPGTTTEEQIQLETGERTEYQTSLSRQPPGTYDVQVELSGTVRAETSYEVSGDERAAMALASSGYTNDSSGLDQAIEAAVGNITLLLVALGGLAASMTIGGLSAAMTRAVHSRRQAIGIHRAVGAGPYAVLQIVLRDAFIIGSLGSIGALIVSLLVMQLLDVLGLMTIYGIHIPTLPPVRVVLLTLVIGLGLTLCSATIAVGSLLYRSPAAVLTGDNRVPTRGEIRER</sequence>
<feature type="transmembrane region" description="Helical" evidence="7">
    <location>
        <begin position="286"/>
        <end position="310"/>
    </location>
</feature>
<comment type="similarity">
    <text evidence="6">Belongs to the ABC-4 integral membrane protein family.</text>
</comment>
<feature type="transmembrane region" description="Helical" evidence="7">
    <location>
        <begin position="922"/>
        <end position="947"/>
    </location>
</feature>
<keyword evidence="3 7" id="KW-0812">Transmembrane</keyword>
<dbReference type="GO" id="GO:0022857">
    <property type="term" value="F:transmembrane transporter activity"/>
    <property type="evidence" value="ECO:0007669"/>
    <property type="project" value="TreeGrafter"/>
</dbReference>
<dbReference type="InterPro" id="IPR013783">
    <property type="entry name" value="Ig-like_fold"/>
</dbReference>
<evidence type="ECO:0000256" key="6">
    <source>
        <dbReference type="ARBA" id="ARBA00038076"/>
    </source>
</evidence>
<dbReference type="eggNOG" id="arCOG07560">
    <property type="taxonomic scope" value="Archaea"/>
</dbReference>
<evidence type="ECO:0000313" key="11">
    <source>
        <dbReference type="Proteomes" id="UP000000390"/>
    </source>
</evidence>
<dbReference type="KEGG" id="hje:HacjB3_02740"/>
<accession>D8J6R4</accession>
<dbReference type="EMBL" id="CP002062">
    <property type="protein sequence ID" value="ADJ13941.1"/>
    <property type="molecule type" value="Genomic_DNA"/>
</dbReference>
<dbReference type="EMBL" id="AOHV01000042">
    <property type="protein sequence ID" value="ELY34015.1"/>
    <property type="molecule type" value="Genomic_DNA"/>
</dbReference>
<feature type="domain" description="ABC3 transporter permease C-terminal" evidence="8">
    <location>
        <begin position="199"/>
        <end position="314"/>
    </location>
</feature>
<evidence type="ECO:0000256" key="2">
    <source>
        <dbReference type="ARBA" id="ARBA00022475"/>
    </source>
</evidence>
<dbReference type="eggNOG" id="arCOG02312">
    <property type="taxonomic scope" value="Archaea"/>
</dbReference>
<reference evidence="10 12" key="2">
    <citation type="journal article" date="2014" name="PLoS Genet.">
        <title>Phylogenetically driven sequencing of extremely halophilic archaea reveals strategies for static and dynamic osmo-response.</title>
        <authorList>
            <person name="Becker E.A."/>
            <person name="Seitzer P.M."/>
            <person name="Tritt A."/>
            <person name="Larsen D."/>
            <person name="Krusor M."/>
            <person name="Yao A.I."/>
            <person name="Wu D."/>
            <person name="Madern D."/>
            <person name="Eisen J.A."/>
            <person name="Darling A.E."/>
            <person name="Facciotti M.T."/>
        </authorList>
    </citation>
    <scope>NUCLEOTIDE SEQUENCE [LARGE SCALE GENOMIC DNA]</scope>
    <source>
        <strain evidence="10">B3</strain>
        <strain evidence="12">DSM 18796 / CECT 7217 / JCM 14584 / KCTC 4019 / B3</strain>
    </source>
</reference>
<feature type="domain" description="ABC3 transporter permease C-terminal" evidence="8">
    <location>
        <begin position="832"/>
        <end position="948"/>
    </location>
</feature>
<dbReference type="Proteomes" id="UP000011645">
    <property type="component" value="Unassembled WGS sequence"/>
</dbReference>
<evidence type="ECO:0000256" key="7">
    <source>
        <dbReference type="SAM" id="Phobius"/>
    </source>
</evidence>
<feature type="transmembrane region" description="Helical" evidence="7">
    <location>
        <begin position="824"/>
        <end position="847"/>
    </location>
</feature>
<evidence type="ECO:0000256" key="3">
    <source>
        <dbReference type="ARBA" id="ARBA00022692"/>
    </source>
</evidence>
<organism evidence="9 11">
    <name type="scientific">Halalkalicoccus jeotgali (strain DSM 18796 / CECT 7217 / JCM 14584 / KCTC 4019 / B3)</name>
    <dbReference type="NCBI Taxonomy" id="795797"/>
    <lineage>
        <taxon>Archaea</taxon>
        <taxon>Methanobacteriati</taxon>
        <taxon>Methanobacteriota</taxon>
        <taxon>Stenosarchaea group</taxon>
        <taxon>Halobacteria</taxon>
        <taxon>Halobacteriales</taxon>
        <taxon>Halococcaceae</taxon>
        <taxon>Halalkalicoccus</taxon>
    </lineage>
</organism>
<dbReference type="InterPro" id="IPR003838">
    <property type="entry name" value="ABC3_permease_C"/>
</dbReference>
<name>D8J6R4_HALJB</name>
<reference evidence="9 11" key="1">
    <citation type="journal article" date="2010" name="J. Bacteriol.">
        <title>Complete genome sequence of Halalkalicoccus jeotgali B3(T), an extremely halophilic archaeon.</title>
        <authorList>
            <person name="Roh S.W."/>
            <person name="Nam Y.D."/>
            <person name="Nam S.H."/>
            <person name="Choi S.H."/>
            <person name="Park H.S."/>
            <person name="Bae J.W."/>
        </authorList>
    </citation>
    <scope>NUCLEOTIDE SEQUENCE [LARGE SCALE GENOMIC DNA]</scope>
    <source>
        <strain evidence="9">B3</strain>
        <strain evidence="11">DSM 18796 / CECT 7217 / JCM 14584 / KCTC 4019 / B3</strain>
    </source>
</reference>
<evidence type="ECO:0000313" key="10">
    <source>
        <dbReference type="EMBL" id="ELY34015.1"/>
    </source>
</evidence>
<keyword evidence="4 7" id="KW-1133">Transmembrane helix</keyword>